<dbReference type="InterPro" id="IPR029470">
    <property type="entry name" value="PDDEXK_4"/>
</dbReference>
<accession>A0ABS2G6L6</accession>
<gene>
    <name evidence="2" type="ORF">H6A04_12185</name>
</gene>
<evidence type="ECO:0000256" key="1">
    <source>
        <dbReference type="SAM" id="Coils"/>
    </source>
</evidence>
<comment type="caution">
    <text evidence="2">The sequence shown here is derived from an EMBL/GenBank/DDBJ whole genome shotgun (WGS) entry which is preliminary data.</text>
</comment>
<dbReference type="EMBL" id="JACJLT010000338">
    <property type="protein sequence ID" value="MBM6876378.1"/>
    <property type="molecule type" value="Genomic_DNA"/>
</dbReference>
<dbReference type="Gene3D" id="3.40.1350.10">
    <property type="match status" value="1"/>
</dbReference>
<dbReference type="RefSeq" id="WP_204716968.1">
    <property type="nucleotide sequence ID" value="NZ_JACJLT010000338.1"/>
</dbReference>
<reference evidence="2 3" key="1">
    <citation type="journal article" date="2021" name="Sci. Rep.">
        <title>The distribution of antibiotic resistance genes in chicken gut microbiota commensals.</title>
        <authorList>
            <person name="Juricova H."/>
            <person name="Matiasovicova J."/>
            <person name="Kubasova T."/>
            <person name="Cejkova D."/>
            <person name="Rychlik I."/>
        </authorList>
    </citation>
    <scope>NUCLEOTIDE SEQUENCE [LARGE SCALE GENOMIC DNA]</scope>
    <source>
        <strain evidence="2 3">An425</strain>
    </source>
</reference>
<dbReference type="Proteomes" id="UP000728968">
    <property type="component" value="Unassembled WGS sequence"/>
</dbReference>
<proteinExistence type="predicted"/>
<name>A0ABS2G6L6_FUSMR</name>
<keyword evidence="1" id="KW-0175">Coiled coil</keyword>
<feature type="coiled-coil region" evidence="1">
    <location>
        <begin position="102"/>
        <end position="136"/>
    </location>
</feature>
<evidence type="ECO:0000313" key="3">
    <source>
        <dbReference type="Proteomes" id="UP000728968"/>
    </source>
</evidence>
<organism evidence="2 3">
    <name type="scientific">Fusobacterium mortiferum</name>
    <dbReference type="NCBI Taxonomy" id="850"/>
    <lineage>
        <taxon>Bacteria</taxon>
        <taxon>Fusobacteriati</taxon>
        <taxon>Fusobacteriota</taxon>
        <taxon>Fusobacteriia</taxon>
        <taxon>Fusobacteriales</taxon>
        <taxon>Fusobacteriaceae</taxon>
        <taxon>Fusobacterium</taxon>
    </lineage>
</organism>
<dbReference type="Pfam" id="PF14281">
    <property type="entry name" value="PDDEXK_4"/>
    <property type="match status" value="1"/>
</dbReference>
<feature type="non-terminal residue" evidence="2">
    <location>
        <position position="1"/>
    </location>
</feature>
<sequence length="189" mass="22853">KKKYFVEREKNLGKYGRADLFIEDSDGKAYLIEMKINAGDQPKQLSRYNQYLKKNYKDDYQIYYLTLNGYHPSSYSLKGRAEVEYIIISFVDNIYNWIEKCIEEVGENNKILKINLEQYLETLTKITNRIGEAQKMDFIKMMKEGNNFRIAQEIVNNFEEIKLGIKEEVFCRKRKKFRKVWKSRFIYRR</sequence>
<protein>
    <submittedName>
        <fullName evidence="2">PD-(D/E)XK nuclease family protein</fullName>
    </submittedName>
</protein>
<evidence type="ECO:0000313" key="2">
    <source>
        <dbReference type="EMBL" id="MBM6876378.1"/>
    </source>
</evidence>
<dbReference type="InterPro" id="IPR011856">
    <property type="entry name" value="tRNA_endonuc-like_dom_sf"/>
</dbReference>
<keyword evidence="3" id="KW-1185">Reference proteome</keyword>